<evidence type="ECO:0000259" key="1">
    <source>
        <dbReference type="Pfam" id="PF01052"/>
    </source>
</evidence>
<accession>A0A127PD27</accession>
<name>A0A127PD27_9BURK</name>
<dbReference type="RefSeq" id="WP_061540361.1">
    <property type="nucleotide sequence ID" value="NZ_CP013232.1"/>
</dbReference>
<dbReference type="Gene3D" id="2.30.330.10">
    <property type="entry name" value="SpoA-like"/>
    <property type="match status" value="1"/>
</dbReference>
<dbReference type="OrthoDB" id="8781309at2"/>
<protein>
    <submittedName>
        <fullName evidence="2">Surface presentation of antigens family protein</fullName>
    </submittedName>
</protein>
<reference evidence="2 3" key="1">
    <citation type="submission" date="2015-11" db="EMBL/GenBank/DDBJ databases">
        <title>Exploring the genomic traits of fungus-feeding bacterial genus Collimonas.</title>
        <authorList>
            <person name="Song C."/>
            <person name="Schmidt R."/>
            <person name="de Jager V."/>
            <person name="Krzyzanowska D."/>
            <person name="Jongedijk E."/>
            <person name="Cankar K."/>
            <person name="Beekwilder J."/>
            <person name="van Veen A."/>
            <person name="de Boer W."/>
            <person name="van Veen J.A."/>
            <person name="Garbeva P."/>
        </authorList>
    </citation>
    <scope>NUCLEOTIDE SEQUENCE [LARGE SCALE GENOMIC DNA]</scope>
    <source>
        <strain evidence="2 3">Ter6</strain>
    </source>
</reference>
<dbReference type="Pfam" id="PF01052">
    <property type="entry name" value="FliMN_C"/>
    <property type="match status" value="1"/>
</dbReference>
<evidence type="ECO:0000313" key="3">
    <source>
        <dbReference type="Proteomes" id="UP000072421"/>
    </source>
</evidence>
<dbReference type="AlphaFoldDB" id="A0A127PD27"/>
<feature type="domain" description="Flagellar motor switch protein FliN-like C-terminal" evidence="1">
    <location>
        <begin position="246"/>
        <end position="307"/>
    </location>
</feature>
<sequence>MDALKENAQRTEAGRDFRTMHWWSETDLLQLAEHLDISRQRWRAAWLDDLAPSLADSDDIGISCVLAHQADSCPAAGKTEWQVLFPELGAGDSAASIDFQVWIDIGPVSSESLQAILLGTAAKQSASTKNGPSLAAELARTAWRDCIKELRASLAQDNQGGVGDNPQLPFGSHGGIDDRLPSHHMLAWSGAVRVTLPWHGLSLRLHIGPARVAALLRSGDRMVKTHVGKDAPLVPLHKAIEKKTTSLRLELAAVELDLGSLQALVLGDVIPLPHRLDQPLQVLAEDGRPLCTAYVGQQQGMRAIELLRAAADEFSGKAPAL</sequence>
<organism evidence="2">
    <name type="scientific">Collimonas fungivorans</name>
    <dbReference type="NCBI Taxonomy" id="158899"/>
    <lineage>
        <taxon>Bacteria</taxon>
        <taxon>Pseudomonadati</taxon>
        <taxon>Pseudomonadota</taxon>
        <taxon>Betaproteobacteria</taxon>
        <taxon>Burkholderiales</taxon>
        <taxon>Oxalobacteraceae</taxon>
        <taxon>Collimonas</taxon>
    </lineage>
</organism>
<proteinExistence type="predicted"/>
<evidence type="ECO:0000313" key="2">
    <source>
        <dbReference type="EMBL" id="AMO95575.1"/>
    </source>
</evidence>
<dbReference type="SUPFAM" id="SSF101801">
    <property type="entry name" value="Surface presentation of antigens (SPOA)"/>
    <property type="match status" value="1"/>
</dbReference>
<dbReference type="Proteomes" id="UP000072421">
    <property type="component" value="Chromosome"/>
</dbReference>
<dbReference type="EMBL" id="CP013232">
    <property type="protein sequence ID" value="AMO95575.1"/>
    <property type="molecule type" value="Genomic_DNA"/>
</dbReference>
<dbReference type="InterPro" id="IPR001543">
    <property type="entry name" value="FliN-like_C"/>
</dbReference>
<dbReference type="InterPro" id="IPR036429">
    <property type="entry name" value="SpoA-like_sf"/>
</dbReference>
<gene>
    <name evidence="2" type="ORF">CFter6_2909</name>
</gene>
<dbReference type="PATRIC" id="fig|158899.10.peg.2906"/>